<feature type="compositionally biased region" description="Basic residues" evidence="7">
    <location>
        <begin position="295"/>
        <end position="305"/>
    </location>
</feature>
<dbReference type="GO" id="GO:0005524">
    <property type="term" value="F:ATP binding"/>
    <property type="evidence" value="ECO:0007669"/>
    <property type="project" value="UniProtKB-UniRule"/>
</dbReference>
<feature type="compositionally biased region" description="Basic residues" evidence="7">
    <location>
        <begin position="336"/>
        <end position="346"/>
    </location>
</feature>
<keyword evidence="4 9" id="KW-0418">Kinase</keyword>
<evidence type="ECO:0000313" key="9">
    <source>
        <dbReference type="EMBL" id="KAK1735725.1"/>
    </source>
</evidence>
<feature type="compositionally biased region" description="Basic residues" evidence="7">
    <location>
        <begin position="254"/>
        <end position="264"/>
    </location>
</feature>
<comment type="caution">
    <text evidence="9">The sequence shown here is derived from an EMBL/GenBank/DDBJ whole genome shotgun (WGS) entry which is preliminary data.</text>
</comment>
<feature type="compositionally biased region" description="Acidic residues" evidence="7">
    <location>
        <begin position="505"/>
        <end position="514"/>
    </location>
</feature>
<evidence type="ECO:0000256" key="2">
    <source>
        <dbReference type="ARBA" id="ARBA00022679"/>
    </source>
</evidence>
<dbReference type="Proteomes" id="UP001224775">
    <property type="component" value="Unassembled WGS sequence"/>
</dbReference>
<proteinExistence type="predicted"/>
<reference evidence="9" key="1">
    <citation type="submission" date="2023-06" db="EMBL/GenBank/DDBJ databases">
        <title>Survivors Of The Sea: Transcriptome response of Skeletonema marinoi to long-term dormancy.</title>
        <authorList>
            <person name="Pinder M.I.M."/>
            <person name="Kourtchenko O."/>
            <person name="Robertson E.K."/>
            <person name="Larsson T."/>
            <person name="Maumus F."/>
            <person name="Osuna-Cruz C.M."/>
            <person name="Vancaester E."/>
            <person name="Stenow R."/>
            <person name="Vandepoele K."/>
            <person name="Ploug H."/>
            <person name="Bruchert V."/>
            <person name="Godhe A."/>
            <person name="Topel M."/>
        </authorList>
    </citation>
    <scope>NUCLEOTIDE SEQUENCE</scope>
    <source>
        <strain evidence="9">R05AC</strain>
    </source>
</reference>
<evidence type="ECO:0000313" key="10">
    <source>
        <dbReference type="Proteomes" id="UP001224775"/>
    </source>
</evidence>
<accession>A0AAD8XYJ2</accession>
<dbReference type="Gene3D" id="1.10.510.10">
    <property type="entry name" value="Transferase(Phosphotransferase) domain 1"/>
    <property type="match status" value="1"/>
</dbReference>
<feature type="compositionally biased region" description="Acidic residues" evidence="7">
    <location>
        <begin position="21"/>
        <end position="30"/>
    </location>
</feature>
<evidence type="ECO:0000256" key="1">
    <source>
        <dbReference type="ARBA" id="ARBA00022527"/>
    </source>
</evidence>
<evidence type="ECO:0000256" key="5">
    <source>
        <dbReference type="ARBA" id="ARBA00022840"/>
    </source>
</evidence>
<feature type="region of interest" description="Disordered" evidence="7">
    <location>
        <begin position="1"/>
        <end position="151"/>
    </location>
</feature>
<dbReference type="PROSITE" id="PS50011">
    <property type="entry name" value="PROTEIN_KINASE_DOM"/>
    <property type="match status" value="1"/>
</dbReference>
<dbReference type="InterPro" id="IPR050205">
    <property type="entry name" value="CDPK_Ser/Thr_kinases"/>
</dbReference>
<evidence type="ECO:0000256" key="4">
    <source>
        <dbReference type="ARBA" id="ARBA00022777"/>
    </source>
</evidence>
<keyword evidence="2 9" id="KW-0808">Transferase</keyword>
<dbReference type="GO" id="GO:0004674">
    <property type="term" value="F:protein serine/threonine kinase activity"/>
    <property type="evidence" value="ECO:0007669"/>
    <property type="project" value="UniProtKB-KW"/>
</dbReference>
<feature type="compositionally biased region" description="Basic residues" evidence="7">
    <location>
        <begin position="479"/>
        <end position="494"/>
    </location>
</feature>
<dbReference type="PROSITE" id="PS00107">
    <property type="entry name" value="PROTEIN_KINASE_ATP"/>
    <property type="match status" value="1"/>
</dbReference>
<feature type="compositionally biased region" description="Basic and acidic residues" evidence="7">
    <location>
        <begin position="495"/>
        <end position="504"/>
    </location>
</feature>
<feature type="compositionally biased region" description="Basic and acidic residues" evidence="7">
    <location>
        <begin position="50"/>
        <end position="65"/>
    </location>
</feature>
<name>A0AAD8XYJ2_9STRA</name>
<protein>
    <submittedName>
        <fullName evidence="9">Serine/threonine-protein kinase</fullName>
        <ecNumber evidence="9">2.7.11.-</ecNumber>
    </submittedName>
</protein>
<feature type="compositionally biased region" description="Basic residues" evidence="7">
    <location>
        <begin position="213"/>
        <end position="223"/>
    </location>
</feature>
<feature type="compositionally biased region" description="Polar residues" evidence="7">
    <location>
        <begin position="515"/>
        <end position="525"/>
    </location>
</feature>
<feature type="compositionally biased region" description="Basic and acidic residues" evidence="7">
    <location>
        <begin position="428"/>
        <end position="438"/>
    </location>
</feature>
<feature type="domain" description="Protein kinase" evidence="8">
    <location>
        <begin position="610"/>
        <end position="879"/>
    </location>
</feature>
<dbReference type="EC" id="2.7.11.-" evidence="9"/>
<keyword evidence="10" id="KW-1185">Reference proteome</keyword>
<dbReference type="InterPro" id="IPR011009">
    <property type="entry name" value="Kinase-like_dom_sf"/>
</dbReference>
<dbReference type="InterPro" id="IPR017441">
    <property type="entry name" value="Protein_kinase_ATP_BS"/>
</dbReference>
<dbReference type="SMART" id="SM00220">
    <property type="entry name" value="S_TKc"/>
    <property type="match status" value="1"/>
</dbReference>
<evidence type="ECO:0000256" key="3">
    <source>
        <dbReference type="ARBA" id="ARBA00022741"/>
    </source>
</evidence>
<feature type="binding site" evidence="6">
    <location>
        <position position="649"/>
    </location>
    <ligand>
        <name>ATP</name>
        <dbReference type="ChEBI" id="CHEBI:30616"/>
    </ligand>
</feature>
<feature type="compositionally biased region" description="Acidic residues" evidence="7">
    <location>
        <begin position="404"/>
        <end position="416"/>
    </location>
</feature>
<feature type="compositionally biased region" description="Basic residues" evidence="7">
    <location>
        <begin position="172"/>
        <end position="182"/>
    </location>
</feature>
<dbReference type="EMBL" id="JATAAI010000032">
    <property type="protein sequence ID" value="KAK1735725.1"/>
    <property type="molecule type" value="Genomic_DNA"/>
</dbReference>
<gene>
    <name evidence="9" type="ORF">QTG54_013431</name>
</gene>
<dbReference type="Pfam" id="PF00069">
    <property type="entry name" value="Pkinase"/>
    <property type="match status" value="1"/>
</dbReference>
<dbReference type="PANTHER" id="PTHR24349">
    <property type="entry name" value="SERINE/THREONINE-PROTEIN KINASE"/>
    <property type="match status" value="1"/>
</dbReference>
<feature type="compositionally biased region" description="Basic residues" evidence="7">
    <location>
        <begin position="131"/>
        <end position="141"/>
    </location>
</feature>
<feature type="compositionally biased region" description="Low complexity" evidence="7">
    <location>
        <begin position="439"/>
        <end position="456"/>
    </location>
</feature>
<organism evidence="9 10">
    <name type="scientific">Skeletonema marinoi</name>
    <dbReference type="NCBI Taxonomy" id="267567"/>
    <lineage>
        <taxon>Eukaryota</taxon>
        <taxon>Sar</taxon>
        <taxon>Stramenopiles</taxon>
        <taxon>Ochrophyta</taxon>
        <taxon>Bacillariophyta</taxon>
        <taxon>Coscinodiscophyceae</taxon>
        <taxon>Thalassiosirophycidae</taxon>
        <taxon>Thalassiosirales</taxon>
        <taxon>Skeletonemataceae</taxon>
        <taxon>Skeletonema</taxon>
        <taxon>Skeletonema marinoi-dohrnii complex</taxon>
    </lineage>
</organism>
<dbReference type="AlphaFoldDB" id="A0AAD8XYJ2"/>
<feature type="compositionally biased region" description="Polar residues" evidence="7">
    <location>
        <begin position="7"/>
        <end position="16"/>
    </location>
</feature>
<feature type="compositionally biased region" description="Basic and acidic residues" evidence="7">
    <location>
        <begin position="93"/>
        <end position="107"/>
    </location>
</feature>
<evidence type="ECO:0000259" key="8">
    <source>
        <dbReference type="PROSITE" id="PS50011"/>
    </source>
</evidence>
<dbReference type="SUPFAM" id="SSF56112">
    <property type="entry name" value="Protein kinase-like (PK-like)"/>
    <property type="match status" value="1"/>
</dbReference>
<keyword evidence="1" id="KW-0723">Serine/threonine-protein kinase</keyword>
<keyword evidence="5 6" id="KW-0067">ATP-binding</keyword>
<sequence>MLKSVLSRMTPSFRQLHSSEDGDSNDDEDEAPVRNLSAAGEHFAKKKAEKKSEKKAAKKEEKEDQSVEVGEEEDPFQHLSSAGEHFARKKAEKKSEKVAKKVEKEEGADQSVEVGEEDRFKHLSSAGEHFAKKKAEKKARRASKEEVAADQSVEIDEADRYKNLSSAGEHFAKKKAEKKARRASKEEVAAEQSDEVGEEDRFKHLSSAGEHFAKKKAEKKARRASKEEVAADQSVEIDEADRYKNLSSAGEHFAKKKAEKKARRASKEEVAAEQSDEVGEEDRFKHLSSAGEHFAKKKAEKKARRASKEEVAADQSVEIDEADRYKNLSSAGEHFAKKKAEKKARRASKEEVAAEQSDEVGEEDRFKHLSSAGEHFARKKAEKKSERAAKKEEKNEVVSSAELSNEDGEEEIDDETDRYKHLSSAGEHFARKKSDRESTSLFSRLRSSFTSQSNSTTEERDEEEEDRFKHLSSAGEHFARKKVEKKAKKKGRGVSKRENPTKREEEEEEEETEDPSSIVSVHSSQGIIDTSNEEKLCDDHDADSLDLVVVVQHLGDGDNETTLTAEKDGETLEEDAENETRNLVTNTTASTISAAQSKLDEIQRTPAYTLHRDLVIGKGSYGHVYIASRGETEGHFSSKPGKRKKFACKCVSLPADPKYICKLQEEVNVLRVLRGHVNVIRLFDVFVLDNELLIITELGTGGDLLHLLATHPKHGVSEEYAAKTVSDMLSAVAILHSLHICHRDLKIENWVLKSGNDLWSPLKLIDFGLSTHFTPGHKLSRVVGSSYYIAPEVLKKSYTEACDLWSLGVIVYMLLSGAPPFFGSSEELIKESILNGEYSFPQELFRDVSKDAMAFVSCLLSYDEEERYTAHQALHHPWLEAKCKPEHLLRCKAGARVAEE</sequence>
<evidence type="ECO:0000256" key="6">
    <source>
        <dbReference type="PROSITE-ProRule" id="PRU10141"/>
    </source>
</evidence>
<evidence type="ECO:0000256" key="7">
    <source>
        <dbReference type="SAM" id="MobiDB-lite"/>
    </source>
</evidence>
<feature type="compositionally biased region" description="Basic and acidic residues" evidence="7">
    <location>
        <begin position="383"/>
        <end position="396"/>
    </location>
</feature>
<keyword evidence="3 6" id="KW-0547">Nucleotide-binding</keyword>
<dbReference type="InterPro" id="IPR000719">
    <property type="entry name" value="Prot_kinase_dom"/>
</dbReference>
<feature type="region of interest" description="Disordered" evidence="7">
    <location>
        <begin position="165"/>
        <end position="525"/>
    </location>
</feature>